<keyword evidence="1" id="KW-0812">Transmembrane</keyword>
<reference evidence="2 3" key="1">
    <citation type="submission" date="2017-10" db="EMBL/GenBank/DDBJ databases">
        <title>Comparative genomics in systemic dimorphic fungi from Ajellomycetaceae.</title>
        <authorList>
            <person name="Munoz J.F."/>
            <person name="Mcewen J.G."/>
            <person name="Clay O.K."/>
            <person name="Cuomo C.A."/>
        </authorList>
    </citation>
    <scope>NUCLEOTIDE SEQUENCE [LARGE SCALE GENOMIC DNA]</scope>
    <source>
        <strain evidence="2 3">UAMH130</strain>
    </source>
</reference>
<comment type="caution">
    <text evidence="2">The sequence shown here is derived from an EMBL/GenBank/DDBJ whole genome shotgun (WGS) entry which is preliminary data.</text>
</comment>
<dbReference type="Proteomes" id="UP000224080">
    <property type="component" value="Unassembled WGS sequence"/>
</dbReference>
<keyword evidence="1" id="KW-0472">Membrane</keyword>
<feature type="transmembrane region" description="Helical" evidence="1">
    <location>
        <begin position="139"/>
        <end position="160"/>
    </location>
</feature>
<gene>
    <name evidence="2" type="ORF">GX51_05610</name>
</gene>
<proteinExistence type="predicted"/>
<organism evidence="2 3">
    <name type="scientific">Blastomyces parvus</name>
    <dbReference type="NCBI Taxonomy" id="2060905"/>
    <lineage>
        <taxon>Eukaryota</taxon>
        <taxon>Fungi</taxon>
        <taxon>Dikarya</taxon>
        <taxon>Ascomycota</taxon>
        <taxon>Pezizomycotina</taxon>
        <taxon>Eurotiomycetes</taxon>
        <taxon>Eurotiomycetidae</taxon>
        <taxon>Onygenales</taxon>
        <taxon>Ajellomycetaceae</taxon>
        <taxon>Blastomyces</taxon>
    </lineage>
</organism>
<name>A0A2B7WVV4_9EURO</name>
<evidence type="ECO:0000256" key="1">
    <source>
        <dbReference type="SAM" id="Phobius"/>
    </source>
</evidence>
<sequence length="173" mass="18961">MLRRDINKPKNEACAIAVLSCGEIPEFAKQLKPEPNWSPTRQGAGSLVTTSSSQEFSGMLPLSLDRSIKKYPKRGAIYLLINTRFIGGKIPTEGLINTVSRLMHSGTLGNLAASPDIRPKTFPLRHDQNLSSYNSAPMLYWLMGATVYSLTLLMSSTASFSPDDLTEIDVLEA</sequence>
<protein>
    <submittedName>
        <fullName evidence="2">Uncharacterized protein</fullName>
    </submittedName>
</protein>
<evidence type="ECO:0000313" key="3">
    <source>
        <dbReference type="Proteomes" id="UP000224080"/>
    </source>
</evidence>
<accession>A0A2B7WVV4</accession>
<evidence type="ECO:0000313" key="2">
    <source>
        <dbReference type="EMBL" id="PGH00729.1"/>
    </source>
</evidence>
<keyword evidence="3" id="KW-1185">Reference proteome</keyword>
<keyword evidence="1" id="KW-1133">Transmembrane helix</keyword>
<dbReference type="AlphaFoldDB" id="A0A2B7WVV4"/>
<dbReference type="EMBL" id="PDNC01000081">
    <property type="protein sequence ID" value="PGH00729.1"/>
    <property type="molecule type" value="Genomic_DNA"/>
</dbReference>